<gene>
    <name evidence="1" type="ORF">MANES_11G147050v8</name>
</gene>
<accession>A0ACB7GX74</accession>
<proteinExistence type="predicted"/>
<dbReference type="EMBL" id="CM004397">
    <property type="protein sequence ID" value="KAG8644601.1"/>
    <property type="molecule type" value="Genomic_DNA"/>
</dbReference>
<organism evidence="1 2">
    <name type="scientific">Manihot esculenta</name>
    <name type="common">Cassava</name>
    <name type="synonym">Jatropha manihot</name>
    <dbReference type="NCBI Taxonomy" id="3983"/>
    <lineage>
        <taxon>Eukaryota</taxon>
        <taxon>Viridiplantae</taxon>
        <taxon>Streptophyta</taxon>
        <taxon>Embryophyta</taxon>
        <taxon>Tracheophyta</taxon>
        <taxon>Spermatophyta</taxon>
        <taxon>Magnoliopsida</taxon>
        <taxon>eudicotyledons</taxon>
        <taxon>Gunneridae</taxon>
        <taxon>Pentapetalae</taxon>
        <taxon>rosids</taxon>
        <taxon>fabids</taxon>
        <taxon>Malpighiales</taxon>
        <taxon>Euphorbiaceae</taxon>
        <taxon>Crotonoideae</taxon>
        <taxon>Manihoteae</taxon>
        <taxon>Manihot</taxon>
    </lineage>
</organism>
<sequence>MERFSWFSYVNLVQNRALDAPSLPIAASSWNIEFCIIGEYNSWRCFRYFFFRPLSLLKINSQRTLLTTHNSIGSNPLTRMRCFFTFFFGSPQMIDADVEKHFRLDIW</sequence>
<keyword evidence="2" id="KW-1185">Reference proteome</keyword>
<evidence type="ECO:0000313" key="1">
    <source>
        <dbReference type="EMBL" id="KAG8644601.1"/>
    </source>
</evidence>
<evidence type="ECO:0000313" key="2">
    <source>
        <dbReference type="Proteomes" id="UP000091857"/>
    </source>
</evidence>
<reference evidence="2" key="1">
    <citation type="journal article" date="2016" name="Nat. Biotechnol.">
        <title>Sequencing wild and cultivated cassava and related species reveals extensive interspecific hybridization and genetic diversity.</title>
        <authorList>
            <person name="Bredeson J.V."/>
            <person name="Lyons J.B."/>
            <person name="Prochnik S.E."/>
            <person name="Wu G.A."/>
            <person name="Ha C.M."/>
            <person name="Edsinger-Gonzales E."/>
            <person name="Grimwood J."/>
            <person name="Schmutz J."/>
            <person name="Rabbi I.Y."/>
            <person name="Egesi C."/>
            <person name="Nauluvula P."/>
            <person name="Lebot V."/>
            <person name="Ndunguru J."/>
            <person name="Mkamilo G."/>
            <person name="Bart R.S."/>
            <person name="Setter T.L."/>
            <person name="Gleadow R.M."/>
            <person name="Kulakow P."/>
            <person name="Ferguson M.E."/>
            <person name="Rounsley S."/>
            <person name="Rokhsar D.S."/>
        </authorList>
    </citation>
    <scope>NUCLEOTIDE SEQUENCE [LARGE SCALE GENOMIC DNA]</scope>
    <source>
        <strain evidence="2">cv. AM560-2</strain>
    </source>
</reference>
<dbReference type="Proteomes" id="UP000091857">
    <property type="component" value="Chromosome 11"/>
</dbReference>
<comment type="caution">
    <text evidence="1">The sequence shown here is derived from an EMBL/GenBank/DDBJ whole genome shotgun (WGS) entry which is preliminary data.</text>
</comment>
<protein>
    <submittedName>
        <fullName evidence="1">Uncharacterized protein</fullName>
    </submittedName>
</protein>
<name>A0ACB7GX74_MANES</name>